<reference evidence="10" key="1">
    <citation type="journal article" date="2013" name="Genetics">
        <title>The draft genome and transcriptome of Panagrellus redivivus are shaped by the harsh demands of a free-living lifestyle.</title>
        <authorList>
            <person name="Srinivasan J."/>
            <person name="Dillman A.R."/>
            <person name="Macchietto M.G."/>
            <person name="Heikkinen L."/>
            <person name="Lakso M."/>
            <person name="Fracchia K.M."/>
            <person name="Antoshechkin I."/>
            <person name="Mortazavi A."/>
            <person name="Wong G."/>
            <person name="Sternberg P.W."/>
        </authorList>
    </citation>
    <scope>NUCLEOTIDE SEQUENCE [LARGE SCALE GENOMIC DNA]</scope>
    <source>
        <strain evidence="10">MT8872</strain>
    </source>
</reference>
<evidence type="ECO:0000256" key="3">
    <source>
        <dbReference type="ARBA" id="ARBA00022692"/>
    </source>
</evidence>
<feature type="transmembrane region" description="Helical" evidence="7">
    <location>
        <begin position="137"/>
        <end position="154"/>
    </location>
</feature>
<evidence type="ECO:0000259" key="9">
    <source>
        <dbReference type="Pfam" id="PF01529"/>
    </source>
</evidence>
<name>A0A7E4V5Z1_PANRE</name>
<dbReference type="Proteomes" id="UP000492821">
    <property type="component" value="Unassembled WGS sequence"/>
</dbReference>
<dbReference type="GO" id="GO:0016020">
    <property type="term" value="C:membrane"/>
    <property type="evidence" value="ECO:0007669"/>
    <property type="project" value="UniProtKB-SubCell"/>
</dbReference>
<comment type="catalytic activity">
    <reaction evidence="7">
        <text>L-cysteinyl-[protein] + hexadecanoyl-CoA = S-hexadecanoyl-L-cysteinyl-[protein] + CoA</text>
        <dbReference type="Rhea" id="RHEA:36683"/>
        <dbReference type="Rhea" id="RHEA-COMP:10131"/>
        <dbReference type="Rhea" id="RHEA-COMP:11032"/>
        <dbReference type="ChEBI" id="CHEBI:29950"/>
        <dbReference type="ChEBI" id="CHEBI:57287"/>
        <dbReference type="ChEBI" id="CHEBI:57379"/>
        <dbReference type="ChEBI" id="CHEBI:74151"/>
        <dbReference type="EC" id="2.3.1.225"/>
    </reaction>
</comment>
<keyword evidence="4 7" id="KW-1133">Transmembrane helix</keyword>
<feature type="transmembrane region" description="Helical" evidence="7">
    <location>
        <begin position="275"/>
        <end position="299"/>
    </location>
</feature>
<dbReference type="EC" id="2.3.1.225" evidence="7"/>
<evidence type="ECO:0000256" key="2">
    <source>
        <dbReference type="ARBA" id="ARBA00022679"/>
    </source>
</evidence>
<reference evidence="11" key="2">
    <citation type="submission" date="2020-10" db="UniProtKB">
        <authorList>
            <consortium name="WormBaseParasite"/>
        </authorList>
    </citation>
    <scope>IDENTIFICATION</scope>
</reference>
<evidence type="ECO:0000313" key="10">
    <source>
        <dbReference type="Proteomes" id="UP000492821"/>
    </source>
</evidence>
<evidence type="ECO:0000256" key="6">
    <source>
        <dbReference type="ARBA" id="ARBA00023315"/>
    </source>
</evidence>
<feature type="compositionally biased region" description="Acidic residues" evidence="8">
    <location>
        <begin position="70"/>
        <end position="79"/>
    </location>
</feature>
<organism evidence="10 11">
    <name type="scientific">Panagrellus redivivus</name>
    <name type="common">Microworm</name>
    <dbReference type="NCBI Taxonomy" id="6233"/>
    <lineage>
        <taxon>Eukaryota</taxon>
        <taxon>Metazoa</taxon>
        <taxon>Ecdysozoa</taxon>
        <taxon>Nematoda</taxon>
        <taxon>Chromadorea</taxon>
        <taxon>Rhabditida</taxon>
        <taxon>Tylenchina</taxon>
        <taxon>Panagrolaimomorpha</taxon>
        <taxon>Panagrolaimoidea</taxon>
        <taxon>Panagrolaimidae</taxon>
        <taxon>Panagrellus</taxon>
    </lineage>
</organism>
<dbReference type="InterPro" id="IPR001594">
    <property type="entry name" value="Palmitoyltrfase_DHHC"/>
</dbReference>
<evidence type="ECO:0000256" key="7">
    <source>
        <dbReference type="RuleBase" id="RU079119"/>
    </source>
</evidence>
<comment type="domain">
    <text evidence="7">The DHHC domain is required for palmitoyltransferase activity.</text>
</comment>
<keyword evidence="2 7" id="KW-0808">Transferase</keyword>
<keyword evidence="3 7" id="KW-0812">Transmembrane</keyword>
<feature type="transmembrane region" description="Helical" evidence="7">
    <location>
        <begin position="231"/>
        <end position="255"/>
    </location>
</feature>
<dbReference type="PANTHER" id="PTHR12246">
    <property type="entry name" value="PALMITOYLTRANSFERASE ZDHHC16"/>
    <property type="match status" value="1"/>
</dbReference>
<evidence type="ECO:0000256" key="8">
    <source>
        <dbReference type="SAM" id="MobiDB-lite"/>
    </source>
</evidence>
<feature type="transmembrane region" description="Helical" evidence="7">
    <location>
        <begin position="110"/>
        <end position="131"/>
    </location>
</feature>
<comment type="subcellular location">
    <subcellularLocation>
        <location evidence="1">Membrane</location>
        <topology evidence="1">Multi-pass membrane protein</topology>
    </subcellularLocation>
</comment>
<accession>A0A7E4V5Z1</accession>
<evidence type="ECO:0000313" key="11">
    <source>
        <dbReference type="WBParaSite" id="Pan_g16852.t2"/>
    </source>
</evidence>
<feature type="compositionally biased region" description="Acidic residues" evidence="8">
    <location>
        <begin position="47"/>
        <end position="62"/>
    </location>
</feature>
<evidence type="ECO:0000256" key="1">
    <source>
        <dbReference type="ARBA" id="ARBA00004141"/>
    </source>
</evidence>
<keyword evidence="6 7" id="KW-0012">Acyltransferase</keyword>
<sequence>MLFRSRSMPPLHLSRSGSMTEIASDEVPNTSDTIFPKPIVVRHGDGLDESLSEEESELEAPDVDTKPEGDGADSDDDGVIEAPNWPIDDIFDPTDYGMDMSRRLLHWGPLLALTLIAIIGTCTTIVAANYAPPLDSLFGFINLAVFFYSNYSALTNFLEAVRHGGGYVKPGYTPPKEIRENLQFCMVCKGYKVPRSHHCSKCNRCVLKMDHHCPWLNSCVGHRNHAFFIKFIISAVLGSLHAMIFQVSIVSYTIYLHLYYPPSALRYAPITEVPIIITAMVGGALASGVAVATTPLLYFQLKVIQRNMTHIEDYICAKADVRHRKTPFKYPYDLGWKRNFIEVLFNGRYPNGNGIWWPIVKGCDQFTFSNEQIAQKLVKQRFAKIRTIAKDYDGGVCLGACRFGIAAFCCQSCADGRRIAVKVGDHVAVTRGNKRWVYAKKVEKRTFADNEGNIQVVYEATAHEARGWFPRECILTLAAAKAAEENEAEEKKER</sequence>
<dbReference type="PROSITE" id="PS50216">
    <property type="entry name" value="DHHC"/>
    <property type="match status" value="1"/>
</dbReference>
<dbReference type="WBParaSite" id="Pan_g16852.t2">
    <property type="protein sequence ID" value="Pan_g16852.t2"/>
    <property type="gene ID" value="Pan_g16852"/>
</dbReference>
<proteinExistence type="inferred from homology"/>
<evidence type="ECO:0000256" key="4">
    <source>
        <dbReference type="ARBA" id="ARBA00022989"/>
    </source>
</evidence>
<comment type="similarity">
    <text evidence="7">Belongs to the DHHC palmitoyltransferase family.</text>
</comment>
<dbReference type="GO" id="GO:0019706">
    <property type="term" value="F:protein-cysteine S-palmitoyltransferase activity"/>
    <property type="evidence" value="ECO:0007669"/>
    <property type="project" value="UniProtKB-EC"/>
</dbReference>
<keyword evidence="10" id="KW-1185">Reference proteome</keyword>
<dbReference type="Pfam" id="PF01529">
    <property type="entry name" value="DHHC"/>
    <property type="match status" value="1"/>
</dbReference>
<evidence type="ECO:0000256" key="5">
    <source>
        <dbReference type="ARBA" id="ARBA00023136"/>
    </source>
</evidence>
<feature type="domain" description="Palmitoyltransferase DHHC" evidence="9">
    <location>
        <begin position="180"/>
        <end position="314"/>
    </location>
</feature>
<feature type="compositionally biased region" description="Polar residues" evidence="8">
    <location>
        <begin position="15"/>
        <end position="33"/>
    </location>
</feature>
<protein>
    <recommendedName>
        <fullName evidence="7">Palmitoyltransferase</fullName>
        <ecNumber evidence="7">2.3.1.225</ecNumber>
    </recommendedName>
</protein>
<dbReference type="InterPro" id="IPR039859">
    <property type="entry name" value="PFA4/ZDH16/20/ERF2-like"/>
</dbReference>
<feature type="region of interest" description="Disordered" evidence="8">
    <location>
        <begin position="1"/>
        <end position="79"/>
    </location>
</feature>
<keyword evidence="5 7" id="KW-0472">Membrane</keyword>
<dbReference type="AlphaFoldDB" id="A0A7E4V5Z1"/>